<accession>A0ABM7VW82</accession>
<dbReference type="Gene3D" id="1.50.10.150">
    <property type="entry name" value="Voltage-dependent anion channel"/>
    <property type="match status" value="1"/>
</dbReference>
<dbReference type="InterPro" id="IPR004695">
    <property type="entry name" value="SLAC1/Mae1/Ssu1/TehA"/>
</dbReference>
<feature type="transmembrane region" description="Helical" evidence="5">
    <location>
        <begin position="42"/>
        <end position="60"/>
    </location>
</feature>
<evidence type="ECO:0000256" key="5">
    <source>
        <dbReference type="SAM" id="Phobius"/>
    </source>
</evidence>
<name>A0ABM7VW82_9ENTR</name>
<evidence type="ECO:0000256" key="4">
    <source>
        <dbReference type="ARBA" id="ARBA00023136"/>
    </source>
</evidence>
<sequence>MFTRIETVTFDYFASVMGITGLGLVWRSAAMAYPLPVWPAEVILLSGLVLFLILILTQLLRVFFCHSCVVQEWRSRAGRNFFCAATISGFLLAMALLPYSFMAAKLLWIASLCAQLIFLVSTFRRWLIDELEAHEISPVWLIPMVGNASPAFTGGVLGFYALSKMMLFSAILCWTIFMPLIIWRIVFITPQTTKKAMPGLAIMISAPAVIAVALDCLYGTMTELAQFMAWTALFFGIVLVSLWRRMLPGAFGRGWWGFTFPSTALASALIRVDVAIKDPLNHMIAISALWLATGVVCAVAYLTCQHVIRPAVDIADTKSGPDRPSRS</sequence>
<feature type="transmembrane region" description="Helical" evidence="5">
    <location>
        <begin position="282"/>
        <end position="302"/>
    </location>
</feature>
<dbReference type="Pfam" id="PF03595">
    <property type="entry name" value="SLAC1"/>
    <property type="match status" value="1"/>
</dbReference>
<dbReference type="Proteomes" id="UP001320460">
    <property type="component" value="Chromosome"/>
</dbReference>
<comment type="subcellular location">
    <subcellularLocation>
        <location evidence="1">Membrane</location>
        <topology evidence="1">Multi-pass membrane protein</topology>
    </subcellularLocation>
</comment>
<keyword evidence="2 5" id="KW-0812">Transmembrane</keyword>
<keyword evidence="3 5" id="KW-1133">Transmembrane helix</keyword>
<feature type="transmembrane region" description="Helical" evidence="5">
    <location>
        <begin position="139"/>
        <end position="161"/>
    </location>
</feature>
<evidence type="ECO:0000256" key="1">
    <source>
        <dbReference type="ARBA" id="ARBA00004141"/>
    </source>
</evidence>
<evidence type="ECO:0000256" key="3">
    <source>
        <dbReference type="ARBA" id="ARBA00022989"/>
    </source>
</evidence>
<protein>
    <submittedName>
        <fullName evidence="6">Dicarboxylate transporter/tellurite-resistance protein TehA</fullName>
    </submittedName>
</protein>
<dbReference type="RefSeq" id="WP_232034337.1">
    <property type="nucleotide sequence ID" value="NZ_AP025334.1"/>
</dbReference>
<gene>
    <name evidence="6" type="ORF">PDTA9734_29510</name>
</gene>
<dbReference type="PANTHER" id="PTHR37955:SF1">
    <property type="entry name" value="DEP DOMAIN-CONTAINING PROTEIN"/>
    <property type="match status" value="1"/>
</dbReference>
<dbReference type="PANTHER" id="PTHR37955">
    <property type="entry name" value="TELLURITE RESISTANCE PROTEIN TEHA"/>
    <property type="match status" value="1"/>
</dbReference>
<keyword evidence="7" id="KW-1185">Reference proteome</keyword>
<dbReference type="EMBL" id="AP025334">
    <property type="protein sequence ID" value="BDD51464.1"/>
    <property type="molecule type" value="Genomic_DNA"/>
</dbReference>
<feature type="transmembrane region" description="Helical" evidence="5">
    <location>
        <begin position="81"/>
        <end position="101"/>
    </location>
</feature>
<organism evidence="6 7">
    <name type="scientific">Phytobacter diazotrophicus</name>
    <dbReference type="NCBI Taxonomy" id="395631"/>
    <lineage>
        <taxon>Bacteria</taxon>
        <taxon>Pseudomonadati</taxon>
        <taxon>Pseudomonadota</taxon>
        <taxon>Gammaproteobacteria</taxon>
        <taxon>Enterobacterales</taxon>
        <taxon>Enterobacteriaceae</taxon>
        <taxon>Phytobacter</taxon>
    </lineage>
</organism>
<evidence type="ECO:0000313" key="6">
    <source>
        <dbReference type="EMBL" id="BDD51464.1"/>
    </source>
</evidence>
<evidence type="ECO:0000313" key="7">
    <source>
        <dbReference type="Proteomes" id="UP001320460"/>
    </source>
</evidence>
<feature type="transmembrane region" description="Helical" evidence="5">
    <location>
        <begin position="227"/>
        <end position="243"/>
    </location>
</feature>
<feature type="transmembrane region" description="Helical" evidence="5">
    <location>
        <begin position="12"/>
        <end position="30"/>
    </location>
</feature>
<feature type="transmembrane region" description="Helical" evidence="5">
    <location>
        <begin position="167"/>
        <end position="187"/>
    </location>
</feature>
<feature type="transmembrane region" description="Helical" evidence="5">
    <location>
        <begin position="199"/>
        <end position="221"/>
    </location>
</feature>
<evidence type="ECO:0000256" key="2">
    <source>
        <dbReference type="ARBA" id="ARBA00022692"/>
    </source>
</evidence>
<dbReference type="InterPro" id="IPR038665">
    <property type="entry name" value="Voltage-dep_anion_channel_sf"/>
</dbReference>
<reference evidence="6 7" key="1">
    <citation type="submission" date="2021-12" db="EMBL/GenBank/DDBJ databases">
        <title>Complete genome sequence of Phytobacter diazotrophicus TA9734.</title>
        <authorList>
            <person name="Kubota H."/>
            <person name="Nakayama Y."/>
            <person name="Ariyoshi T."/>
        </authorList>
    </citation>
    <scope>NUCLEOTIDE SEQUENCE [LARGE SCALE GENOMIC DNA]</scope>
    <source>
        <strain evidence="6 7">TA9734</strain>
    </source>
</reference>
<feature type="transmembrane region" description="Helical" evidence="5">
    <location>
        <begin position="107"/>
        <end position="127"/>
    </location>
</feature>
<proteinExistence type="predicted"/>
<feature type="transmembrane region" description="Helical" evidence="5">
    <location>
        <begin position="255"/>
        <end position="276"/>
    </location>
</feature>
<keyword evidence="4 5" id="KW-0472">Membrane</keyword>
<dbReference type="InterPro" id="IPR052951">
    <property type="entry name" value="Tellurite_res_ion_channel"/>
</dbReference>